<feature type="compositionally biased region" description="Gly residues" evidence="2">
    <location>
        <begin position="751"/>
        <end position="765"/>
    </location>
</feature>
<feature type="compositionally biased region" description="Gly residues" evidence="2">
    <location>
        <begin position="718"/>
        <end position="727"/>
    </location>
</feature>
<keyword evidence="1" id="KW-0175">Coiled coil</keyword>
<gene>
    <name evidence="3" type="ORF">VaNZ11_016913</name>
</gene>
<feature type="compositionally biased region" description="Low complexity" evidence="2">
    <location>
        <begin position="790"/>
        <end position="803"/>
    </location>
</feature>
<evidence type="ECO:0000313" key="3">
    <source>
        <dbReference type="EMBL" id="GLI71639.1"/>
    </source>
</evidence>
<sequence>PGSGEGQCTIGTLASPFEGSFYPDGAPAPPSFAPPGRYHCGTAPFSAAAAAGVDNAGANPAAATAAALLPLRSGATINDSLDASFSLCVRGGRAAGGGGGGGGGGGRLRFAAESDISPQICVFEPFGGGFLQNGYQQQNDVDGIRASYASYGSVNAGGAAHSDAVNASSLTPGGGGNGSGGVHRGLLGACDGGGTGGGGLQLTVQLLELRYAMQKVEQAAGELAAVLMVAGKGRAAAYNSTNIYATPIKTSSTGSAAAAAAAAGGSRLATGSRQPLASRLMADSAAEAVLQERAWLADSLIHLTGRASAVAEQLDSCLDAAVSSKGAAGIGSGAAVSGMVSGPGETPRDTHVAAVSGQLSSLAVRVLEGELADLKRDFEEAQRQADQVLELQRAQHVEECTALAADAHQYRELAQRLREQLAALGRARHMEGILRREQDEEARLQSESQHHFVVHLEHRVLEQEAVISQLRRQLDLAVHAPASRRQHDRERDRFDNNMSNVTYGSHGGQRSTSGVTHSHSCGGGGGGGGECHHPQPSFGGQRVSGGADRPVDGEVAGPAASSRSGQSRYSEQHHVSSFSIGDTCPSEGGGGGGTNSIGSCGSCHVSGGGGGGYRQSASDVKYGPSGAAAGGPGALAAGRPPHSTHSHRDGVTVTRTPNSADARTMHVDLLNANDHFYHNHNDSQRHSRGGVFSTTTTASPPPPPGQEADGAAEYGRRSCGGGGGGGAEPLSEDEARLWMEMLQLLKASENGGSGGGGANSRGSSGGSSSRYLTDNGSAGAAAPLPPPPLALTAAGESDSAASAGGDGGGGGSGMQLVQAPYSARSTATTTDMPLVAAAAAGSTQGRAEMLARAVSHISLLSAQNRKLAKLLKGVAAAAAVAAPSQGMDGLAARYDAAQKENVDLREKYKAAQLAQKRSEQAMRKLGLENRQLHSQVLELIGAQTVAIRARSASAGGDVATDLMG</sequence>
<feature type="compositionally biased region" description="Gly residues" evidence="2">
    <location>
        <begin position="804"/>
        <end position="813"/>
    </location>
</feature>
<feature type="region of interest" description="Disordered" evidence="2">
    <location>
        <begin position="623"/>
        <end position="660"/>
    </location>
</feature>
<reference evidence="3 4" key="1">
    <citation type="journal article" date="2023" name="IScience">
        <title>Expanded male sex-determining region conserved during the evolution of homothallism in the green alga Volvox.</title>
        <authorList>
            <person name="Yamamoto K."/>
            <person name="Matsuzaki R."/>
            <person name="Mahakham W."/>
            <person name="Heman W."/>
            <person name="Sekimoto H."/>
            <person name="Kawachi M."/>
            <person name="Minakuchi Y."/>
            <person name="Toyoda A."/>
            <person name="Nozaki H."/>
        </authorList>
    </citation>
    <scope>NUCLEOTIDE SEQUENCE [LARGE SCALE GENOMIC DNA]</scope>
    <source>
        <strain evidence="3 4">NIES-4468</strain>
    </source>
</reference>
<feature type="compositionally biased region" description="Polar residues" evidence="2">
    <location>
        <begin position="496"/>
        <end position="519"/>
    </location>
</feature>
<accession>A0ABQ5SPC6</accession>
<feature type="compositionally biased region" description="Basic and acidic residues" evidence="2">
    <location>
        <begin position="676"/>
        <end position="685"/>
    </location>
</feature>
<evidence type="ECO:0000256" key="2">
    <source>
        <dbReference type="SAM" id="MobiDB-lite"/>
    </source>
</evidence>
<dbReference type="EMBL" id="BSDZ01000116">
    <property type="protein sequence ID" value="GLI71639.1"/>
    <property type="molecule type" value="Genomic_DNA"/>
</dbReference>
<feature type="coiled-coil region" evidence="1">
    <location>
        <begin position="364"/>
        <end position="427"/>
    </location>
</feature>
<feature type="region of interest" description="Disordered" evidence="2">
    <location>
        <begin position="748"/>
        <end position="816"/>
    </location>
</feature>
<dbReference type="Proteomes" id="UP001165090">
    <property type="component" value="Unassembled WGS sequence"/>
</dbReference>
<name>A0ABQ5SPC6_9CHLO</name>
<evidence type="ECO:0000313" key="4">
    <source>
        <dbReference type="Proteomes" id="UP001165090"/>
    </source>
</evidence>
<feature type="coiled-coil region" evidence="1">
    <location>
        <begin position="887"/>
        <end position="914"/>
    </location>
</feature>
<feature type="region of interest" description="Disordered" evidence="2">
    <location>
        <begin position="480"/>
        <end position="590"/>
    </location>
</feature>
<comment type="caution">
    <text evidence="3">The sequence shown here is derived from an EMBL/GenBank/DDBJ whole genome shotgun (WGS) entry which is preliminary data.</text>
</comment>
<feature type="compositionally biased region" description="Basic and acidic residues" evidence="2">
    <location>
        <begin position="485"/>
        <end position="495"/>
    </location>
</feature>
<protein>
    <submittedName>
        <fullName evidence="3">Uncharacterized protein</fullName>
    </submittedName>
</protein>
<feature type="non-terminal residue" evidence="3">
    <location>
        <position position="1"/>
    </location>
</feature>
<evidence type="ECO:0000256" key="1">
    <source>
        <dbReference type="SAM" id="Coils"/>
    </source>
</evidence>
<feature type="region of interest" description="Disordered" evidence="2">
    <location>
        <begin position="676"/>
        <end position="730"/>
    </location>
</feature>
<organism evidence="3 4">
    <name type="scientific">Volvox africanus</name>
    <dbReference type="NCBI Taxonomy" id="51714"/>
    <lineage>
        <taxon>Eukaryota</taxon>
        <taxon>Viridiplantae</taxon>
        <taxon>Chlorophyta</taxon>
        <taxon>core chlorophytes</taxon>
        <taxon>Chlorophyceae</taxon>
        <taxon>CS clade</taxon>
        <taxon>Chlamydomonadales</taxon>
        <taxon>Volvocaceae</taxon>
        <taxon>Volvox</taxon>
    </lineage>
</organism>
<keyword evidence="4" id="KW-1185">Reference proteome</keyword>
<proteinExistence type="predicted"/>
<feature type="compositionally biased region" description="Polar residues" evidence="2">
    <location>
        <begin position="561"/>
        <end position="580"/>
    </location>
</feature>